<protein>
    <recommendedName>
        <fullName evidence="4">NDT80 domain-containing protein</fullName>
    </recommendedName>
</protein>
<evidence type="ECO:0000259" key="4">
    <source>
        <dbReference type="PROSITE" id="PS51517"/>
    </source>
</evidence>
<dbReference type="GO" id="GO:0003700">
    <property type="term" value="F:DNA-binding transcription factor activity"/>
    <property type="evidence" value="ECO:0007669"/>
    <property type="project" value="UniProtKB-UniRule"/>
</dbReference>
<feature type="domain" description="NDT80" evidence="4">
    <location>
        <begin position="49"/>
        <end position="308"/>
    </location>
</feature>
<evidence type="ECO:0000256" key="2">
    <source>
        <dbReference type="PROSITE-ProRule" id="PRU00850"/>
    </source>
</evidence>
<dbReference type="SUPFAM" id="SSF49417">
    <property type="entry name" value="p53-like transcription factors"/>
    <property type="match status" value="1"/>
</dbReference>
<feature type="compositionally biased region" description="Polar residues" evidence="3">
    <location>
        <begin position="396"/>
        <end position="405"/>
    </location>
</feature>
<dbReference type="GeneID" id="84592486"/>
<keyword evidence="1 2" id="KW-0238">DNA-binding</keyword>
<reference evidence="5" key="1">
    <citation type="submission" date="2025-02" db="EMBL/GenBank/DDBJ databases">
        <authorList>
            <consortium name="NCBI Genome Project"/>
        </authorList>
    </citation>
    <scope>NUCLEOTIDE SEQUENCE</scope>
</reference>
<dbReference type="AlphaFoldDB" id="A0AAJ8BX44"/>
<sequence length="405" mass="45644">MDSSLSIPVKDESLSHTLYEASSPYLTTHQQGPTQGDLTDSVVRNNDNRNFISSLSTKSPFHLASSEDRSTQSAPLGSDQRHTDSPLFAKPEVFYEVTGSDRYVAQPILDAKLRKGFFEVNGKWTLYHRNYFSVECAVSFPRDIENGLYIQRGRAELQQIHGFSVKLLASKDGEIRELVQHTPKRVRKREAASEEIIWFPLIANATGREAADRSEEVNIPRNVKSSNNNAGESRLFSHTFERIQFEKATPDNIKRRSQKQHFNLVIELNAQISGGEPDRNLHWLRIARQTSEPFIIRGQPAGHCKGGRRGDHTSIFYGGDGMRRGSLTASRPFLRDFEWRTDRRTNAEESNHHPPTAQRLRGRQRAGQKRLYSAGSGPQGKVYSNLASAARRARGGNTQDSVDAQ</sequence>
<reference evidence="5" key="2">
    <citation type="submission" date="2025-08" db="UniProtKB">
        <authorList>
            <consortium name="RefSeq"/>
        </authorList>
    </citation>
    <scope>IDENTIFICATION</scope>
</reference>
<evidence type="ECO:0000256" key="1">
    <source>
        <dbReference type="ARBA" id="ARBA00023125"/>
    </source>
</evidence>
<dbReference type="InterPro" id="IPR024061">
    <property type="entry name" value="NDT80_DNA-bd_dom"/>
</dbReference>
<feature type="region of interest" description="Disordered" evidence="3">
    <location>
        <begin position="344"/>
        <end position="405"/>
    </location>
</feature>
<accession>A0AAJ8BX44</accession>
<dbReference type="InterPro" id="IPR037141">
    <property type="entry name" value="NDT80_DNA-bd_dom_sf"/>
</dbReference>
<dbReference type="Gene3D" id="2.60.40.1390">
    <property type="entry name" value="NDT80 DNA-binding domain"/>
    <property type="match status" value="1"/>
</dbReference>
<evidence type="ECO:0000313" key="5">
    <source>
        <dbReference type="RefSeq" id="XP_059605532.1"/>
    </source>
</evidence>
<organism evidence="5">
    <name type="scientific">Aspergillus niger</name>
    <dbReference type="NCBI Taxonomy" id="5061"/>
    <lineage>
        <taxon>Eukaryota</taxon>
        <taxon>Fungi</taxon>
        <taxon>Dikarya</taxon>
        <taxon>Ascomycota</taxon>
        <taxon>Pezizomycotina</taxon>
        <taxon>Eurotiomycetes</taxon>
        <taxon>Eurotiomycetidae</taxon>
        <taxon>Eurotiales</taxon>
        <taxon>Aspergillaceae</taxon>
        <taxon>Aspergillus</taxon>
        <taxon>Aspergillus subgen. Circumdati</taxon>
    </lineage>
</organism>
<dbReference type="PANTHER" id="PTHR35144">
    <property type="entry name" value="MEIOSIS-SPECIFIC TRANSCRIPTION FACTOR NDT80"/>
    <property type="match status" value="1"/>
</dbReference>
<dbReference type="VEuPathDB" id="FungiDB:An12g01840"/>
<evidence type="ECO:0000256" key="3">
    <source>
        <dbReference type="SAM" id="MobiDB-lite"/>
    </source>
</evidence>
<name>A0AAJ8BX44_ASPNG</name>
<dbReference type="RefSeq" id="XP_059605532.1">
    <property type="nucleotide sequence ID" value="XM_059750713.1"/>
</dbReference>
<proteinExistence type="predicted"/>
<gene>
    <name evidence="5" type="ORF">An12g01840</name>
</gene>
<dbReference type="InterPro" id="IPR052605">
    <property type="entry name" value="Fungal_trans_regulator"/>
</dbReference>
<dbReference type="PROSITE" id="PS51517">
    <property type="entry name" value="NDT80"/>
    <property type="match status" value="1"/>
</dbReference>
<dbReference type="InterPro" id="IPR008967">
    <property type="entry name" value="p53-like_TF_DNA-bd_sf"/>
</dbReference>
<dbReference type="Pfam" id="PF05224">
    <property type="entry name" value="NDT80_PhoG"/>
    <property type="match status" value="1"/>
</dbReference>
<dbReference type="PANTHER" id="PTHR35144:SF2">
    <property type="entry name" value="MEIOSIS-SPECIFIC TRANSCRIPTION FACTOR NDT80"/>
    <property type="match status" value="1"/>
</dbReference>
<feature type="region of interest" description="Disordered" evidence="3">
    <location>
        <begin position="63"/>
        <end position="85"/>
    </location>
</feature>
<feature type="DNA-binding region" description="NDT80" evidence="2">
    <location>
        <begin position="49"/>
        <end position="308"/>
    </location>
</feature>
<dbReference type="GO" id="GO:0003677">
    <property type="term" value="F:DNA binding"/>
    <property type="evidence" value="ECO:0007669"/>
    <property type="project" value="UniProtKB-KW"/>
</dbReference>
<dbReference type="KEGG" id="ang:An12g01840"/>